<feature type="compositionally biased region" description="Polar residues" evidence="2">
    <location>
        <begin position="29"/>
        <end position="44"/>
    </location>
</feature>
<dbReference type="EMBL" id="QGDH01000035">
    <property type="protein sequence ID" value="RAR13483.1"/>
    <property type="molecule type" value="Genomic_DNA"/>
</dbReference>
<dbReference type="PANTHER" id="PTHR47766:SF1">
    <property type="entry name" value="PROTEIN EFR3"/>
    <property type="match status" value="1"/>
</dbReference>
<comment type="caution">
    <text evidence="3">The sequence shown here is derived from an EMBL/GenBank/DDBJ whole genome shotgun (WGS) entry which is preliminary data.</text>
</comment>
<proteinExistence type="inferred from homology"/>
<feature type="region of interest" description="Disordered" evidence="2">
    <location>
        <begin position="902"/>
        <end position="942"/>
    </location>
</feature>
<dbReference type="PANTHER" id="PTHR47766">
    <property type="entry name" value="PROTEIN EFR3"/>
    <property type="match status" value="1"/>
</dbReference>
<feature type="compositionally biased region" description="Polar residues" evidence="2">
    <location>
        <begin position="2014"/>
        <end position="2032"/>
    </location>
</feature>
<dbReference type="Pfam" id="PF21072">
    <property type="entry name" value="EFR3"/>
    <property type="match status" value="1"/>
</dbReference>
<feature type="compositionally biased region" description="Polar residues" evidence="2">
    <location>
        <begin position="1791"/>
        <end position="1809"/>
    </location>
</feature>
<organism evidence="3 4">
    <name type="scientific">Stemphylium lycopersici</name>
    <name type="common">Tomato gray leaf spot disease fungus</name>
    <name type="synonym">Thyrospora lycopersici</name>
    <dbReference type="NCBI Taxonomy" id="183478"/>
    <lineage>
        <taxon>Eukaryota</taxon>
        <taxon>Fungi</taxon>
        <taxon>Dikarya</taxon>
        <taxon>Ascomycota</taxon>
        <taxon>Pezizomycotina</taxon>
        <taxon>Dothideomycetes</taxon>
        <taxon>Pleosporomycetidae</taxon>
        <taxon>Pleosporales</taxon>
        <taxon>Pleosporineae</taxon>
        <taxon>Pleosporaceae</taxon>
        <taxon>Stemphylium</taxon>
    </lineage>
</organism>
<feature type="region of interest" description="Disordered" evidence="2">
    <location>
        <begin position="1837"/>
        <end position="1964"/>
    </location>
</feature>
<feature type="compositionally biased region" description="Polar residues" evidence="2">
    <location>
        <begin position="221"/>
        <end position="247"/>
    </location>
</feature>
<evidence type="ECO:0000313" key="4">
    <source>
        <dbReference type="Proteomes" id="UP000249619"/>
    </source>
</evidence>
<feature type="region of interest" description="Disordered" evidence="2">
    <location>
        <begin position="220"/>
        <end position="283"/>
    </location>
</feature>
<feature type="compositionally biased region" description="Low complexity" evidence="2">
    <location>
        <begin position="1875"/>
        <end position="1893"/>
    </location>
</feature>
<dbReference type="SUPFAM" id="SSF48371">
    <property type="entry name" value="ARM repeat"/>
    <property type="match status" value="1"/>
</dbReference>
<sequence>MEAITSCEDWQMSLPKLRTTKNVQRRDSLSSSQTRDSGYNSDPDSLSPLDTVVLDQDLLSAPLSCVPSILVNNKATPSKSCVDFDRSRLFGRGSVTSDPAGAIACRTIPRSIPLAPELAIVDDRKAGKPLEVQPAEDIEKWISENLPSCNRPEQRVASISTLSSTSSCDMYTNTDISDDEQEHEQSTCTPQEPRSILKVIGLIIRRVEISLREAAYKQCAGNKSSNTDAGSNDFSVQNGRKASLSSGSKRKSRAEGTPPPEDRDEDGPNKKRRGSVTTTEESDTGARFACPFYKHEPDRYRNRRTCTGPGWLTVHRMKEHLYRSHAQSIYCPICYATFRSDKEQSSHVRMQQCQRSSPQQMEGIDRETVWMLRKRTTALRLEEDKWRDVYQVLFPDVSAADIPSPFYDCDSPSETSRRFRRELLRRVHEELLSEAGEMLSPAEQQLMQRVAQIIRRCEQDLLTQAQPPSTSNFNTARRPSDGSMDSSYQATPAPPFSPPAVQRGSTMGAPGLNQDDRLRVPVNPADHLPHVLEPTGGPQQAGWEGQSDDVFALLPPIRISISALRALHRPQCAALAPRTAPPQNLTQRRALNLYKSAKSKTVLGQHKALPFSWYEPTPPAKSPHRINLFDSDKHGRNLQLKAKNLSLQEVYDEHLKPGYMLYNTLALKKNMAKLYRETGETIPAKYNDYTFVKHHTHSVPVNSPQKGRQMGGLKNIIVSEAGPPDHFRISLDRAYQFIEGGSAVEMRIRLQAKISKEQRGLAGDPTVWPWYHDYFPHYRPDFILKSMPEGTVFIINPVSDGYVCQWVMALGSKVGDKDLNKRFNKIQDSVRQSIKRGSQSMLPKRMRQALVETGSEYYSTNTGLPKDQARGKYASGGKVTYGAEEKKHQRRTVSQAVELDPFMAPDPGAEAARMKHSKTIRDEAARKAREEGQEPSTPTPAPFVISAAASFRVPVAARIRFLEPATSHTPIRVPMNAARQACRPKHQVLVLKCYPKVQKNNADAKANSSELSYLLYYASTRRSKLQKVVDFLDKRATKDVWKVRTGNVQVTLQIVKALIEKCPRDLPLYAGPVLHILRTILNSSNVTMVEESVLTFEALCAHQDPAALAADQDYIKKYEEIVQLYAQFASKDAVKTGKTPMSWPVAIRYRKIGLHALNAVASSESLGSETGRQLAVIIPVILVNIHSESGAYLRRLEAREAAKGEHDKELALRRRQSVSTARTDDDDGDPVAASGTTEDADKLAEEEVGALALQALRSIFQGVNRGQLRLATTAVLNFIGKNVKSQPGTLPSESSHWATTLMAMICAWVPVQDRYTILVGAVEALVRSPIVEDDLERQVILATVIDYLLASTINFIGLSVMDVLVGFISHTLLLLQLGGPGSNIVPHHQQTTSVMSEKDESKQSSANNLDGVVMEVVKKPSDARLQLLDIVQKCMADLATHVYYTDQISDMVEAILSRLKPSRLSSIPSTAEAIQNPEGAVEAVGDSISMQEKTHVDRFFSFETARITALDSVKAILKTANARRPDGSSASASRSKVGVSVWEGSQWLLRDPSGRVRKAYVDALVTWLNTEKDKEDLKIVDNYRRKEKENDKNALARRAVSNASAREKVPKRGRDTFLPLLHLAVYENALHYIDSEADYLLLHLLLTTLVNRLGVNAARSGLPMIMRLQEDIVTIEDPGAKLRLGSLVHGYLWALSMALDFEVSSVGRALHSEITRRNQKGLWMKSISVPPMSIDLIETPHPTPVAVPADIVQNEALKPFDNREALVEKISEGYSTSLYSPPSSPPGSPGRTMSMNSTIPAIHQPTQSPAHREAPELPFKVREDLMAQWSRDDCLATHTKDSSSASMTGSKTGTHYTKNNFLGVNIPNGNLESNASSPAPSPRRAQSRPPSAAYGLVGRLSSPNRSRSPGGTPNSSSSLRSTVRVDDLRRALSTSGGGPPRTGYSVRAPSHRHRKSLSDHASTASESLVSVHSLSDTSFITTNPTGDSQQLHNPDSPTTPAATSTPRPQTATSMNFNVPPASTQARESTYTMDNLPPVPPIPEDLKANGQIDARDFAARPRTAPNGGTARKSRSVKSGVSRGRSGDRRRGSVGKSTIGSSKPDFLSFLDSIGVGDEDEDGIAEEVESLLNQIPMLPTTISLLPLLFTLATSPKYITTPQHCNDDLARPKDSLGVYIFYAPSFIGKCVWEKYDPGRCHKWGDANHRPRSVGPDGSGYLMLLPETKPPRPRLSDTIYQYSSLLDESRGPLRTTADGNLIKEDSGDWLLLDTPPHDQDNRQLASQNTTKASKTPAIGLPESKNGATGFDDSRARKPLARLLKNKWTGSDRISAKDPETKSLSRLQVQRKAKDALASLEEKADLELLDEIRHAFGKEMVQFMGQNWYRHVQIDDAYWDEMLQAIMEMDA</sequence>
<protein>
    <submittedName>
        <fullName evidence="3">Protein efr3</fullName>
    </submittedName>
</protein>
<feature type="compositionally biased region" description="Polar residues" evidence="2">
    <location>
        <begin position="1842"/>
        <end position="1874"/>
    </location>
</feature>
<dbReference type="InterPro" id="IPR016024">
    <property type="entry name" value="ARM-type_fold"/>
</dbReference>
<gene>
    <name evidence="3" type="ORF">DDE83_003214</name>
</gene>
<feature type="region of interest" description="Disordered" evidence="2">
    <location>
        <begin position="1979"/>
        <end position="2046"/>
    </location>
</feature>
<feature type="compositionally biased region" description="Basic and acidic residues" evidence="2">
    <location>
        <begin position="919"/>
        <end position="932"/>
    </location>
</feature>
<feature type="region of interest" description="Disordered" evidence="2">
    <location>
        <begin position="1776"/>
        <end position="1812"/>
    </location>
</feature>
<feature type="region of interest" description="Disordered" evidence="2">
    <location>
        <begin position="2270"/>
        <end position="2308"/>
    </location>
</feature>
<feature type="region of interest" description="Disordered" evidence="2">
    <location>
        <begin position="18"/>
        <end position="47"/>
    </location>
</feature>
<dbReference type="GO" id="GO:0072659">
    <property type="term" value="P:protein localization to plasma membrane"/>
    <property type="evidence" value="ECO:0007669"/>
    <property type="project" value="InterPro"/>
</dbReference>
<dbReference type="GO" id="GO:0005886">
    <property type="term" value="C:plasma membrane"/>
    <property type="evidence" value="ECO:0007669"/>
    <property type="project" value="TreeGrafter"/>
</dbReference>
<feature type="compositionally biased region" description="Polar residues" evidence="2">
    <location>
        <begin position="462"/>
        <end position="490"/>
    </location>
</feature>
<evidence type="ECO:0000256" key="1">
    <source>
        <dbReference type="ARBA" id="ARBA00010216"/>
    </source>
</evidence>
<keyword evidence="4" id="KW-1185">Reference proteome</keyword>
<accession>A0A364N8I6</accession>
<feature type="region of interest" description="Disordered" evidence="2">
    <location>
        <begin position="168"/>
        <end position="191"/>
    </location>
</feature>
<feature type="region of interest" description="Disordered" evidence="2">
    <location>
        <begin position="2059"/>
        <end position="2098"/>
    </location>
</feature>
<dbReference type="Proteomes" id="UP000249619">
    <property type="component" value="Unassembled WGS sequence"/>
</dbReference>
<dbReference type="InterPro" id="IPR039786">
    <property type="entry name" value="EFR3"/>
</dbReference>
<evidence type="ECO:0000313" key="3">
    <source>
        <dbReference type="EMBL" id="RAR13483.1"/>
    </source>
</evidence>
<reference evidence="4" key="1">
    <citation type="submission" date="2018-05" db="EMBL/GenBank/DDBJ databases">
        <title>Draft genome sequence of Stemphylium lycopersici strain CIDEFI 213.</title>
        <authorList>
            <person name="Medina R."/>
            <person name="Franco M.E.E."/>
            <person name="Lucentini C.G."/>
            <person name="Saparrat M.C.N."/>
            <person name="Balatti P.A."/>
        </authorList>
    </citation>
    <scope>NUCLEOTIDE SEQUENCE [LARGE SCALE GENOMIC DNA]</scope>
    <source>
        <strain evidence="4">CIDEFI 213</strain>
    </source>
</reference>
<comment type="similarity">
    <text evidence="1">Belongs to the EFR3 family.</text>
</comment>
<name>A0A364N8I6_STELY</name>
<feature type="compositionally biased region" description="Polar residues" evidence="2">
    <location>
        <begin position="1979"/>
        <end position="1993"/>
    </location>
</feature>
<dbReference type="STRING" id="183478.A0A364N8I6"/>
<feature type="region of interest" description="Disordered" evidence="2">
    <location>
        <begin position="462"/>
        <end position="544"/>
    </location>
</feature>
<dbReference type="Gene3D" id="1.25.10.10">
    <property type="entry name" value="Leucine-rich Repeat Variant"/>
    <property type="match status" value="1"/>
</dbReference>
<evidence type="ECO:0000256" key="2">
    <source>
        <dbReference type="SAM" id="MobiDB-lite"/>
    </source>
</evidence>
<dbReference type="InterPro" id="IPR049150">
    <property type="entry name" value="EFR3_HEAT-like_rpt"/>
</dbReference>
<feature type="compositionally biased region" description="Polar residues" evidence="2">
    <location>
        <begin position="2277"/>
        <end position="2288"/>
    </location>
</feature>
<dbReference type="InterPro" id="IPR011989">
    <property type="entry name" value="ARM-like"/>
</dbReference>
<feature type="compositionally biased region" description="Polar residues" evidence="2">
    <location>
        <begin position="1901"/>
        <end position="1921"/>
    </location>
</feature>
<feature type="compositionally biased region" description="Low complexity" evidence="2">
    <location>
        <begin position="1994"/>
        <end position="2013"/>
    </location>
</feature>
<feature type="region of interest" description="Disordered" evidence="2">
    <location>
        <begin position="1204"/>
        <end position="1242"/>
    </location>
</feature>